<reference evidence="1" key="1">
    <citation type="submission" date="2021-02" db="EMBL/GenBank/DDBJ databases">
        <authorList>
            <person name="Nowell W R."/>
        </authorList>
    </citation>
    <scope>NUCLEOTIDE SEQUENCE</scope>
</reference>
<dbReference type="AlphaFoldDB" id="A0A821I468"/>
<dbReference type="Proteomes" id="UP000663873">
    <property type="component" value="Unassembled WGS sequence"/>
</dbReference>
<feature type="non-terminal residue" evidence="1">
    <location>
        <position position="1"/>
    </location>
</feature>
<proteinExistence type="predicted"/>
<evidence type="ECO:0000313" key="1">
    <source>
        <dbReference type="EMBL" id="CAF4695593.1"/>
    </source>
</evidence>
<keyword evidence="2" id="KW-1185">Reference proteome</keyword>
<sequence length="354" mass="40171">NIHQPLRRRTIEGQHELRVFDKPITSGTIQPVESTIFKPIETLPMKHSSINITRSARGDRFHTVDIGSTLTHQRTQSGPYDLRNRFGSIQSNLSKKSVEFSLPTSTHHSSTIVKLNRTPASSVFLDKVQTQIKGQREVRFADQPIQPGSAKTVESIVPKSIMKQVEHTTTIVTEKQPSRRVLEITGSGKKTKADMMQLLIEKPTLPAEHSSTIIKGQPQSFTIGQTQPILGQHAVNYYDRPIESYDEMEGLFSKQNIVQHSQEGEHQVTYIKQTRPKYEPVELAFKRPVILPSVSKLIADIPASTQITSIKPTEILLTEDNSYKQDREINNVTRYQQFDEMELILDKPYVYDSS</sequence>
<name>A0A821I468_9BILA</name>
<gene>
    <name evidence="1" type="ORF">UJA718_LOCUS35973</name>
</gene>
<accession>A0A821I468</accession>
<organism evidence="1 2">
    <name type="scientific">Rotaria socialis</name>
    <dbReference type="NCBI Taxonomy" id="392032"/>
    <lineage>
        <taxon>Eukaryota</taxon>
        <taxon>Metazoa</taxon>
        <taxon>Spiralia</taxon>
        <taxon>Gnathifera</taxon>
        <taxon>Rotifera</taxon>
        <taxon>Eurotatoria</taxon>
        <taxon>Bdelloidea</taxon>
        <taxon>Philodinida</taxon>
        <taxon>Philodinidae</taxon>
        <taxon>Rotaria</taxon>
    </lineage>
</organism>
<evidence type="ECO:0000313" key="2">
    <source>
        <dbReference type="Proteomes" id="UP000663873"/>
    </source>
</evidence>
<protein>
    <submittedName>
        <fullName evidence="1">Uncharacterized protein</fullName>
    </submittedName>
</protein>
<comment type="caution">
    <text evidence="1">The sequence shown here is derived from an EMBL/GenBank/DDBJ whole genome shotgun (WGS) entry which is preliminary data.</text>
</comment>
<feature type="non-terminal residue" evidence="1">
    <location>
        <position position="354"/>
    </location>
</feature>
<dbReference type="EMBL" id="CAJOBP010034224">
    <property type="protein sequence ID" value="CAF4695593.1"/>
    <property type="molecule type" value="Genomic_DNA"/>
</dbReference>